<reference evidence="1 2" key="1">
    <citation type="submission" date="2019-11" db="EMBL/GenBank/DDBJ databases">
        <title>Acidiferrimicrobium australis gen. nov., sp. nov., an acidophilic and obligately heterotrophic, member of the Actinobacteria that catalyses dissimilatory oxido- reduction of iron isolated from metal-rich acidic water in Chile.</title>
        <authorList>
            <person name="Gonzalez D."/>
            <person name="Huber K."/>
            <person name="Hedrich S."/>
            <person name="Rojas-Villalobos C."/>
            <person name="Quatrini R."/>
            <person name="Dinamarca M.A."/>
            <person name="Schwarz A."/>
            <person name="Canales C."/>
            <person name="Nancucheo I."/>
        </authorList>
    </citation>
    <scope>NUCLEOTIDE SEQUENCE [LARGE SCALE GENOMIC DNA]</scope>
    <source>
        <strain evidence="1 2">USS-CCA1</strain>
    </source>
</reference>
<feature type="non-terminal residue" evidence="1">
    <location>
        <position position="1"/>
    </location>
</feature>
<name>A0ABW9QXX0_9ACTN</name>
<accession>A0ABW9QXX0</accession>
<protein>
    <submittedName>
        <fullName evidence="1">DUF541 domain-containing protein</fullName>
    </submittedName>
</protein>
<organism evidence="1 2">
    <name type="scientific">Acidiferrimicrobium australe</name>
    <dbReference type="NCBI Taxonomy" id="2664430"/>
    <lineage>
        <taxon>Bacteria</taxon>
        <taxon>Bacillati</taxon>
        <taxon>Actinomycetota</taxon>
        <taxon>Acidimicrobiia</taxon>
        <taxon>Acidimicrobiales</taxon>
        <taxon>Acidimicrobiaceae</taxon>
        <taxon>Acidiferrimicrobium</taxon>
    </lineage>
</organism>
<comment type="caution">
    <text evidence="1">The sequence shown here is derived from an EMBL/GenBank/DDBJ whole genome shotgun (WGS) entry which is preliminary data.</text>
</comment>
<gene>
    <name evidence="1" type="ORF">GHK86_16870</name>
</gene>
<keyword evidence="2" id="KW-1185">Reference proteome</keyword>
<sequence length="221" mass="21675">PAATACGGSPTVTATATGQVSARPDTLLMDLGVQAKATTARGALVADDTKAARLVAALRAAGVPAADLQTSNLSIGPDYGRHGVTGYTVANVVAVTLTKLASANRILDEAANAVGNGIQFDNLQFALTNDTAPAIEARVRAVQRAEGRARAMATAAGVSLGPLCSISDVSSPITVVSGNSGFASAGVGSSGAAVPPTPIESGSQSVTAQVTVAYEVATATG</sequence>
<dbReference type="PANTHER" id="PTHR34387:SF1">
    <property type="entry name" value="PERIPLASMIC IMMUNOGENIC PROTEIN"/>
    <property type="match status" value="1"/>
</dbReference>
<dbReference type="Pfam" id="PF04402">
    <property type="entry name" value="SIMPL"/>
    <property type="match status" value="1"/>
</dbReference>
<dbReference type="Gene3D" id="3.30.110.170">
    <property type="entry name" value="Protein of unknown function (DUF541), domain 1"/>
    <property type="match status" value="1"/>
</dbReference>
<dbReference type="InterPro" id="IPR007497">
    <property type="entry name" value="SIMPL/DUF541"/>
</dbReference>
<evidence type="ECO:0000313" key="2">
    <source>
        <dbReference type="Proteomes" id="UP000437736"/>
    </source>
</evidence>
<dbReference type="Proteomes" id="UP000437736">
    <property type="component" value="Unassembled WGS sequence"/>
</dbReference>
<dbReference type="Gene3D" id="3.30.70.2970">
    <property type="entry name" value="Protein of unknown function (DUF541), domain 2"/>
    <property type="match status" value="1"/>
</dbReference>
<proteinExistence type="predicted"/>
<dbReference type="EMBL" id="WJHE01000976">
    <property type="protein sequence ID" value="MST34386.1"/>
    <property type="molecule type" value="Genomic_DNA"/>
</dbReference>
<dbReference type="PANTHER" id="PTHR34387">
    <property type="entry name" value="SLR1258 PROTEIN"/>
    <property type="match status" value="1"/>
</dbReference>
<dbReference type="InterPro" id="IPR052022">
    <property type="entry name" value="26kDa_periplasmic_antigen"/>
</dbReference>
<evidence type="ECO:0000313" key="1">
    <source>
        <dbReference type="EMBL" id="MST34386.1"/>
    </source>
</evidence>